<sequence length="243" mass="26902">LQEVIGAALNLRTTKSDGMWSVLLAQDAVALIEAFGVARAYLIGHDWGAQSVYGAAVLAPERIDRIVTIGAAHPAAARGDLATRYDRLKGIWHAFFFQMPFAEQAVAANDYAFLESWWRDAAPEFDPPADMIEQLKVTFRKPGVVTAALNYYRHTFHPDNRDPTLKTLQERVSNEPTPVPALAFHGTKDRPGRLEAFEAMDALFLQGVEKVIIPGTGHFVHVERPEEVNPRIVSFLQAGSVQL</sequence>
<reference evidence="3 4" key="1">
    <citation type="journal article" date="2014" name="Nature">
        <title>An environmental bacterial taxon with a large and distinct metabolic repertoire.</title>
        <authorList>
            <person name="Wilson M.C."/>
            <person name="Mori T."/>
            <person name="Ruckert C."/>
            <person name="Uria A.R."/>
            <person name="Helf M.J."/>
            <person name="Takada K."/>
            <person name="Gernert C."/>
            <person name="Steffens U.A."/>
            <person name="Heycke N."/>
            <person name="Schmitt S."/>
            <person name="Rinke C."/>
            <person name="Helfrich E.J."/>
            <person name="Brachmann A.O."/>
            <person name="Gurgui C."/>
            <person name="Wakimoto T."/>
            <person name="Kracht M."/>
            <person name="Crusemann M."/>
            <person name="Hentschel U."/>
            <person name="Abe I."/>
            <person name="Matsunaga S."/>
            <person name="Kalinowski J."/>
            <person name="Takeyama H."/>
            <person name="Piel J."/>
        </authorList>
    </citation>
    <scope>NUCLEOTIDE SEQUENCE [LARGE SCALE GENOMIC DNA]</scope>
    <source>
        <strain evidence="4">TSY2</strain>
    </source>
</reference>
<feature type="domain" description="AB hydrolase-1" evidence="2">
    <location>
        <begin position="24"/>
        <end position="225"/>
    </location>
</feature>
<evidence type="ECO:0000256" key="1">
    <source>
        <dbReference type="ARBA" id="ARBA00022801"/>
    </source>
</evidence>
<dbReference type="GO" id="GO:0016787">
    <property type="term" value="F:hydrolase activity"/>
    <property type="evidence" value="ECO:0007669"/>
    <property type="project" value="UniProtKB-KW"/>
</dbReference>
<dbReference type="SUPFAM" id="SSF53474">
    <property type="entry name" value="alpha/beta-Hydrolases"/>
    <property type="match status" value="1"/>
</dbReference>
<evidence type="ECO:0000313" key="4">
    <source>
        <dbReference type="Proteomes" id="UP000019140"/>
    </source>
</evidence>
<dbReference type="EMBL" id="AZHX01002164">
    <property type="protein sequence ID" value="ETW96579.1"/>
    <property type="molecule type" value="Genomic_DNA"/>
</dbReference>
<dbReference type="Proteomes" id="UP000019140">
    <property type="component" value="Unassembled WGS sequence"/>
</dbReference>
<dbReference type="InterPro" id="IPR029058">
    <property type="entry name" value="AB_hydrolase_fold"/>
</dbReference>
<gene>
    <name evidence="3" type="ORF">ETSY2_46140</name>
</gene>
<dbReference type="PANTHER" id="PTHR43329">
    <property type="entry name" value="EPOXIDE HYDROLASE"/>
    <property type="match status" value="1"/>
</dbReference>
<protein>
    <recommendedName>
        <fullName evidence="2">AB hydrolase-1 domain-containing protein</fullName>
    </recommendedName>
</protein>
<accession>W4LF85</accession>
<dbReference type="InterPro" id="IPR000639">
    <property type="entry name" value="Epox_hydrolase-like"/>
</dbReference>
<keyword evidence="4" id="KW-1185">Reference proteome</keyword>
<organism evidence="3 4">
    <name type="scientific">Candidatus Entotheonella gemina</name>
    <dbReference type="NCBI Taxonomy" id="1429439"/>
    <lineage>
        <taxon>Bacteria</taxon>
        <taxon>Pseudomonadati</taxon>
        <taxon>Nitrospinota/Tectimicrobiota group</taxon>
        <taxon>Candidatus Tectimicrobiota</taxon>
        <taxon>Candidatus Entotheonellia</taxon>
        <taxon>Candidatus Entotheonellales</taxon>
        <taxon>Candidatus Entotheonellaceae</taxon>
        <taxon>Candidatus Entotheonella</taxon>
    </lineage>
</organism>
<feature type="non-terminal residue" evidence="3">
    <location>
        <position position="1"/>
    </location>
</feature>
<dbReference type="InterPro" id="IPR000073">
    <property type="entry name" value="AB_hydrolase_1"/>
</dbReference>
<dbReference type="Pfam" id="PF00561">
    <property type="entry name" value="Abhydrolase_1"/>
    <property type="match status" value="1"/>
</dbReference>
<dbReference type="Gene3D" id="3.40.50.1820">
    <property type="entry name" value="alpha/beta hydrolase"/>
    <property type="match status" value="1"/>
</dbReference>
<keyword evidence="1" id="KW-0378">Hydrolase</keyword>
<name>W4LF85_9BACT</name>
<dbReference type="AlphaFoldDB" id="W4LF85"/>
<proteinExistence type="predicted"/>
<dbReference type="PRINTS" id="PR00412">
    <property type="entry name" value="EPOXHYDRLASE"/>
</dbReference>
<evidence type="ECO:0000259" key="2">
    <source>
        <dbReference type="Pfam" id="PF00561"/>
    </source>
</evidence>
<dbReference type="HOGENOM" id="CLU_020336_7_3_7"/>
<comment type="caution">
    <text evidence="3">The sequence shown here is derived from an EMBL/GenBank/DDBJ whole genome shotgun (WGS) entry which is preliminary data.</text>
</comment>
<evidence type="ECO:0000313" key="3">
    <source>
        <dbReference type="EMBL" id="ETW96579.1"/>
    </source>
</evidence>